<organism evidence="2 3">
    <name type="scientific">Strongyloides venezuelensis</name>
    <name type="common">Threadworm</name>
    <dbReference type="NCBI Taxonomy" id="75913"/>
    <lineage>
        <taxon>Eukaryota</taxon>
        <taxon>Metazoa</taxon>
        <taxon>Ecdysozoa</taxon>
        <taxon>Nematoda</taxon>
        <taxon>Chromadorea</taxon>
        <taxon>Rhabditida</taxon>
        <taxon>Tylenchina</taxon>
        <taxon>Panagrolaimomorpha</taxon>
        <taxon>Strongyloidoidea</taxon>
        <taxon>Strongyloididae</taxon>
        <taxon>Strongyloides</taxon>
    </lineage>
</organism>
<dbReference type="AlphaFoldDB" id="A0A0K0G4L4"/>
<name>A0A0K0G4L4_STRVS</name>
<protein>
    <submittedName>
        <fullName evidence="3">Reverse transcriptase domain-containing protein</fullName>
    </submittedName>
</protein>
<evidence type="ECO:0000313" key="2">
    <source>
        <dbReference type="Proteomes" id="UP000035680"/>
    </source>
</evidence>
<proteinExistence type="predicted"/>
<dbReference type="PANTHER" id="PTHR47027">
    <property type="entry name" value="REVERSE TRANSCRIPTASE DOMAIN-CONTAINING PROTEIN"/>
    <property type="match status" value="1"/>
</dbReference>
<evidence type="ECO:0000259" key="1">
    <source>
        <dbReference type="Pfam" id="PF00078"/>
    </source>
</evidence>
<sequence length="231" mass="26942">MVNSKDLKEDHEYEIYKSESRIGKYQGEFRPNKDCSYCITTIEKIIKKRLEYGKSIGIKCLDFSKAFDKMYREGIEYGLRMLQLPENLIQFIKELTFHNILSFEINNNKFLIETKRGVKQGEASKILEENGKTLKKNMEPNGIEIGYKDEKKILRCMCYADDTCLIVPNRKAAQLLCKTVEECCKKYGLSLNAGKTQMKTTSTFLDRVKIDRIKLKAQKELKYLEKIISIK</sequence>
<dbReference type="WBParaSite" id="SVE_1967500.1">
    <property type="protein sequence ID" value="SVE_1967500.1"/>
    <property type="gene ID" value="SVE_1967500"/>
</dbReference>
<reference evidence="2" key="1">
    <citation type="submission" date="2014-07" db="EMBL/GenBank/DDBJ databases">
        <authorList>
            <person name="Martin A.A"/>
            <person name="De Silva N."/>
        </authorList>
    </citation>
    <scope>NUCLEOTIDE SEQUENCE</scope>
</reference>
<dbReference type="SUPFAM" id="SSF56672">
    <property type="entry name" value="DNA/RNA polymerases"/>
    <property type="match status" value="1"/>
</dbReference>
<reference evidence="3" key="2">
    <citation type="submission" date="2015-08" db="UniProtKB">
        <authorList>
            <consortium name="WormBaseParasite"/>
        </authorList>
    </citation>
    <scope>IDENTIFICATION</scope>
</reference>
<dbReference type="Proteomes" id="UP000035680">
    <property type="component" value="Unassembled WGS sequence"/>
</dbReference>
<keyword evidence="2" id="KW-1185">Reference proteome</keyword>
<evidence type="ECO:0000313" key="3">
    <source>
        <dbReference type="WBParaSite" id="SVE_1967500.1"/>
    </source>
</evidence>
<dbReference type="InterPro" id="IPR043502">
    <property type="entry name" value="DNA/RNA_pol_sf"/>
</dbReference>
<feature type="domain" description="Reverse transcriptase" evidence="1">
    <location>
        <begin position="21"/>
        <end position="224"/>
    </location>
</feature>
<dbReference type="Pfam" id="PF00078">
    <property type="entry name" value="RVT_1"/>
    <property type="match status" value="1"/>
</dbReference>
<dbReference type="PANTHER" id="PTHR47027:SF20">
    <property type="entry name" value="REVERSE TRANSCRIPTASE-LIKE PROTEIN WITH RNA-DIRECTED DNA POLYMERASE DOMAIN"/>
    <property type="match status" value="1"/>
</dbReference>
<accession>A0A0K0G4L4</accession>
<dbReference type="InterPro" id="IPR000477">
    <property type="entry name" value="RT_dom"/>
</dbReference>